<dbReference type="Gene3D" id="3.40.50.11550">
    <property type="match status" value="1"/>
</dbReference>
<evidence type="ECO:0000313" key="3">
    <source>
        <dbReference type="Proteomes" id="UP000326936"/>
    </source>
</evidence>
<sequence length="308" mass="34601" precursor="true">MCKFISLALVSLSLTACSTSSQKKTGTFYDYQLFSPSASPISLHKLPQDILEADVILVGELHSHSGIHHFQTDLFNTLSALGRTTALSMEQFSRDSQPVIEQYLNGEIGEQTLIREANAWPNYESDYRPIVELAKARQLDIIAANAPKNIVRCIGKQGISYLDKLSPEQRATVATHVNTQPSLYKDKFMASMHHGVSKKAERYYAAQITWDETMAESITGYLQLNPNVQVLHIGGKFHIEHGLGIKASILARQPNLKVVVITPNNEVISNSQDYQLEVLPFPTRYIKEENWLKESQQLSKRNDDLNCL</sequence>
<dbReference type="InterPro" id="IPR007314">
    <property type="entry name" value="Cofac_haem-bd_dom"/>
</dbReference>
<proteinExistence type="predicted"/>
<dbReference type="PIRSF" id="PIRSF020419">
    <property type="entry name" value="Fe_uptake_reg_CjrA_prd"/>
    <property type="match status" value="1"/>
</dbReference>
<accession>A0A5P9CHW1</accession>
<dbReference type="AlphaFoldDB" id="A0A5P9CHW1"/>
<dbReference type="OrthoDB" id="1680202at2"/>
<dbReference type="Pfam" id="PF04187">
    <property type="entry name" value="Cofac_haem_bdg"/>
    <property type="match status" value="1"/>
</dbReference>
<feature type="domain" description="Haem-binding uptake Tiki superfamily ChaN" evidence="1">
    <location>
        <begin position="48"/>
        <end position="247"/>
    </location>
</feature>
<keyword evidence="3" id="KW-1185">Reference proteome</keyword>
<evidence type="ECO:0000259" key="1">
    <source>
        <dbReference type="Pfam" id="PF04187"/>
    </source>
</evidence>
<evidence type="ECO:0000313" key="2">
    <source>
        <dbReference type="EMBL" id="QFT25835.1"/>
    </source>
</evidence>
<dbReference type="SUPFAM" id="SSF159501">
    <property type="entry name" value="EreA/ChaN-like"/>
    <property type="match status" value="1"/>
</dbReference>
<dbReference type="InterPro" id="IPR016773">
    <property type="entry name" value="Fe3_uptake_reg_CjrA_prd"/>
</dbReference>
<dbReference type="PROSITE" id="PS51257">
    <property type="entry name" value="PROKAR_LIPOPROTEIN"/>
    <property type="match status" value="1"/>
</dbReference>
<protein>
    <recommendedName>
        <fullName evidence="1">Haem-binding uptake Tiki superfamily ChaN domain-containing protein</fullName>
    </recommendedName>
</protein>
<dbReference type="CDD" id="cd14727">
    <property type="entry name" value="ChanN-like"/>
    <property type="match status" value="1"/>
</dbReference>
<dbReference type="Proteomes" id="UP000326936">
    <property type="component" value="Chromosome"/>
</dbReference>
<name>A0A5P9CHW1_9VIBR</name>
<gene>
    <name evidence="2" type="ORF">FIV01_05290</name>
</gene>
<dbReference type="KEGG" id="vaq:FIV01_05290"/>
<organism evidence="2 3">
    <name type="scientific">Vibrio aquimaris</name>
    <dbReference type="NCBI Taxonomy" id="2587862"/>
    <lineage>
        <taxon>Bacteria</taxon>
        <taxon>Pseudomonadati</taxon>
        <taxon>Pseudomonadota</taxon>
        <taxon>Gammaproteobacteria</taxon>
        <taxon>Vibrionales</taxon>
        <taxon>Vibrionaceae</taxon>
        <taxon>Vibrio</taxon>
    </lineage>
</organism>
<dbReference type="EMBL" id="CP045350">
    <property type="protein sequence ID" value="QFT25835.1"/>
    <property type="molecule type" value="Genomic_DNA"/>
</dbReference>
<dbReference type="RefSeq" id="WP_152430055.1">
    <property type="nucleotide sequence ID" value="NZ_CBCSDK010000002.1"/>
</dbReference>
<reference evidence="2 3" key="1">
    <citation type="submission" date="2019-10" db="EMBL/GenBank/DDBJ databases">
        <title>Complete genome sequence of Vibrio sp. strain THAF100, isolated from non-filtered water from the water column of tank 6 of a marine aquarium containing stony-coral fragments. Water maintained at 26 degree C.</title>
        <authorList>
            <person name="Ruckert C."/>
            <person name="Franco A."/>
            <person name="Kalinowski J."/>
            <person name="Glaeser S."/>
        </authorList>
    </citation>
    <scope>NUCLEOTIDE SEQUENCE [LARGE SCALE GENOMIC DNA]</scope>
    <source>
        <strain evidence="2 3">THAF100</strain>
    </source>
</reference>